<dbReference type="Pfam" id="PF25795">
    <property type="entry name" value="TPR_XPO7"/>
    <property type="match status" value="1"/>
</dbReference>
<dbReference type="SUPFAM" id="SSF48371">
    <property type="entry name" value="ARM repeat"/>
    <property type="match status" value="1"/>
</dbReference>
<dbReference type="PANTHER" id="PTHR12596">
    <property type="entry name" value="EXPORTIN 4,7-RELATED"/>
    <property type="match status" value="1"/>
</dbReference>
<keyword evidence="7" id="KW-0539">Nucleus</keyword>
<evidence type="ECO:0000313" key="9">
    <source>
        <dbReference type="EMBL" id="KAH6592824.1"/>
    </source>
</evidence>
<evidence type="ECO:0000256" key="3">
    <source>
        <dbReference type="ARBA" id="ARBA00009466"/>
    </source>
</evidence>
<dbReference type="InterPro" id="IPR044189">
    <property type="entry name" value="XPO4/7-like"/>
</dbReference>
<evidence type="ECO:0000256" key="1">
    <source>
        <dbReference type="ARBA" id="ARBA00004123"/>
    </source>
</evidence>
<feature type="domain" description="Exportin-7/Ran-binding protein 17 TPR repeats" evidence="8">
    <location>
        <begin position="417"/>
        <end position="638"/>
    </location>
</feature>
<comment type="subcellular location">
    <subcellularLocation>
        <location evidence="2">Cytoplasm</location>
    </subcellularLocation>
    <subcellularLocation>
        <location evidence="1">Nucleus</location>
    </subcellularLocation>
</comment>
<accession>A0ABQ8F954</accession>
<evidence type="ECO:0000256" key="4">
    <source>
        <dbReference type="ARBA" id="ARBA00022448"/>
    </source>
</evidence>
<evidence type="ECO:0000256" key="6">
    <source>
        <dbReference type="ARBA" id="ARBA00022927"/>
    </source>
</evidence>
<keyword evidence="4" id="KW-0813">Transport</keyword>
<dbReference type="InterPro" id="IPR057947">
    <property type="entry name" value="TPR_XPO7/RBP17"/>
</dbReference>
<sequence length="962" mass="108403">MLEDIEQACAHSLGSPDAATRQFGQTALSSIFPALPSSSSRDGSVLPLVIQRCILVLEQSNQSYAILWIGGYLKKLISHHTSQISLADLVNINNCMTIRLLQQPFSSSRASVSTFCCISAAVTVLGWGRSETAFSQSLFPSDKNVEYQATWVILLRYVILEMNPEKSILKGFPKHRKNAISFRDSHLHTVFQKASQMLKDIPKLSDDSFSQKIEFVSDLVLLICECLAFDFIGINPDESTDDQGSIHIPSTWKSDILDQDLIRTLCNFLVGFPSCQIQILDCMAYIFCSRRSLFSDSERDEVTIFKLQILIDILNLSERLTDDGQQRAFRLIARFISVYSSDIIKSVDAERFFHELSKKTLSSISVWNDASMIHILQAWQKLADSCGNLKSEFSIKYRPYLNLVACGLIRFNGDNLDIAHDAENLLNYILEPCSAIIRFDYSSNADIANQRFQDSVSTYLEADGLTTEEDSQSCAWSTIVIAAVIGGRTPYQSPEEHDGYDGKLAALLFQLATMDVINTTNQGRLFSDALELSLLHFILQFKKSYLCDNGSRRSTIFDSMAHLCGIASQEEATISLFNKLLVNLRFSSSAAVLEKTIEAFTEYTSGSTTSKILKKSNIALVLAESHSSDHFACITDPKLIQQFYAGITRLLILETDDSFDKELGVYLAPFQNELEQYTSMGDNELIQQEVRIFTSRLFRKLSIPCLRFLQEFVLNKSGRLNFDVNSASGLIIFREVSEAVMDVGYSLMKNDISSIPESQIWARGLKHISILLGILKNLFGGRYVCFGVFSLYNDPVFANTTSVMFGLSRYVEARYLLEFHKLGAAFLGACSIIDNIFSHVCLRHIRGKTPDVLFVCVQQSASQSQEILAALFDKVINEELQNQWSMTRPLLPLVLLFSEYFQTYVEEQITTQRPQIQESFRKEMTTIMKDVTLSLETKNRDCFTSNISSIRRRITFELSSPV</sequence>
<comment type="similarity">
    <text evidence="3">Belongs to the exportin family.</text>
</comment>
<dbReference type="InterPro" id="IPR016024">
    <property type="entry name" value="ARM-type_fold"/>
</dbReference>
<evidence type="ECO:0000256" key="7">
    <source>
        <dbReference type="ARBA" id="ARBA00023242"/>
    </source>
</evidence>
<keyword evidence="6" id="KW-0653">Protein transport</keyword>
<dbReference type="EMBL" id="JAFCIX010000371">
    <property type="protein sequence ID" value="KAH6592824.1"/>
    <property type="molecule type" value="Genomic_DNA"/>
</dbReference>
<dbReference type="PANTHER" id="PTHR12596:SF2">
    <property type="entry name" value="EXPORTIN-7 ISOFORM X1"/>
    <property type="match status" value="1"/>
</dbReference>
<name>A0ABQ8F954_9FUNG</name>
<gene>
    <name evidence="9" type="ORF">BASA50_007875</name>
</gene>
<reference evidence="9 10" key="1">
    <citation type="submission" date="2021-02" db="EMBL/GenBank/DDBJ databases">
        <title>Variation within the Batrachochytrium salamandrivorans European outbreak.</title>
        <authorList>
            <person name="Kelly M."/>
            <person name="Pasmans F."/>
            <person name="Shea T.P."/>
            <person name="Munoz J.F."/>
            <person name="Carranza S."/>
            <person name="Cuomo C.A."/>
            <person name="Martel A."/>
        </authorList>
    </citation>
    <scope>NUCLEOTIDE SEQUENCE [LARGE SCALE GENOMIC DNA]</scope>
    <source>
        <strain evidence="9 10">AMFP18/2</strain>
    </source>
</reference>
<proteinExistence type="inferred from homology"/>
<evidence type="ECO:0000313" key="10">
    <source>
        <dbReference type="Proteomes" id="UP001648503"/>
    </source>
</evidence>
<dbReference type="Proteomes" id="UP001648503">
    <property type="component" value="Unassembled WGS sequence"/>
</dbReference>
<evidence type="ECO:0000259" key="8">
    <source>
        <dbReference type="Pfam" id="PF25795"/>
    </source>
</evidence>
<keyword evidence="10" id="KW-1185">Reference proteome</keyword>
<protein>
    <recommendedName>
        <fullName evidence="8">Exportin-7/Ran-binding protein 17 TPR repeats domain-containing protein</fullName>
    </recommendedName>
</protein>
<evidence type="ECO:0000256" key="2">
    <source>
        <dbReference type="ARBA" id="ARBA00004496"/>
    </source>
</evidence>
<keyword evidence="5" id="KW-0963">Cytoplasm</keyword>
<organism evidence="9 10">
    <name type="scientific">Batrachochytrium salamandrivorans</name>
    <dbReference type="NCBI Taxonomy" id="1357716"/>
    <lineage>
        <taxon>Eukaryota</taxon>
        <taxon>Fungi</taxon>
        <taxon>Fungi incertae sedis</taxon>
        <taxon>Chytridiomycota</taxon>
        <taxon>Chytridiomycota incertae sedis</taxon>
        <taxon>Chytridiomycetes</taxon>
        <taxon>Rhizophydiales</taxon>
        <taxon>Rhizophydiales incertae sedis</taxon>
        <taxon>Batrachochytrium</taxon>
    </lineage>
</organism>
<comment type="caution">
    <text evidence="9">The sequence shown here is derived from an EMBL/GenBank/DDBJ whole genome shotgun (WGS) entry which is preliminary data.</text>
</comment>
<evidence type="ECO:0000256" key="5">
    <source>
        <dbReference type="ARBA" id="ARBA00022490"/>
    </source>
</evidence>